<dbReference type="eggNOG" id="COG0457">
    <property type="taxonomic scope" value="Bacteria"/>
</dbReference>
<evidence type="ECO:0000256" key="1">
    <source>
        <dbReference type="ARBA" id="ARBA00022737"/>
    </source>
</evidence>
<dbReference type="SMART" id="SM00028">
    <property type="entry name" value="TPR"/>
    <property type="match status" value="4"/>
</dbReference>
<evidence type="ECO:0000256" key="3">
    <source>
        <dbReference type="PROSITE-ProRule" id="PRU00339"/>
    </source>
</evidence>
<dbReference type="Proteomes" id="UP000010408">
    <property type="component" value="Unassembled WGS sequence"/>
</dbReference>
<dbReference type="HOGENOM" id="CLU_043019_2_0_10"/>
<dbReference type="STRING" id="1127696.HMPREF9134_01538"/>
<reference evidence="5 6" key="1">
    <citation type="submission" date="2012-05" db="EMBL/GenBank/DDBJ databases">
        <authorList>
            <person name="Weinstock G."/>
            <person name="Sodergren E."/>
            <person name="Lobos E.A."/>
            <person name="Fulton L."/>
            <person name="Fulton R."/>
            <person name="Courtney L."/>
            <person name="Fronick C."/>
            <person name="O'Laughlin M."/>
            <person name="Godfrey J."/>
            <person name="Wilson R.M."/>
            <person name="Miner T."/>
            <person name="Farmer C."/>
            <person name="Delehaunty K."/>
            <person name="Cordes M."/>
            <person name="Minx P."/>
            <person name="Tomlinson C."/>
            <person name="Chen J."/>
            <person name="Wollam A."/>
            <person name="Pepin K.H."/>
            <person name="Bhonagiri V."/>
            <person name="Zhang X."/>
            <person name="Suruliraj S."/>
            <person name="Warren W."/>
            <person name="Mitreva M."/>
            <person name="Mardis E.R."/>
            <person name="Wilson R.K."/>
        </authorList>
    </citation>
    <scope>NUCLEOTIDE SEQUENCE [LARGE SCALE GENOMIC DNA]</scope>
    <source>
        <strain evidence="5 6">F0037</strain>
    </source>
</reference>
<feature type="repeat" description="TPR" evidence="3">
    <location>
        <begin position="252"/>
        <end position="285"/>
    </location>
</feature>
<dbReference type="Pfam" id="PF13414">
    <property type="entry name" value="TPR_11"/>
    <property type="match status" value="1"/>
</dbReference>
<dbReference type="InterPro" id="IPR011990">
    <property type="entry name" value="TPR-like_helical_dom_sf"/>
</dbReference>
<dbReference type="InterPro" id="IPR051685">
    <property type="entry name" value="Ycf3/AcsC/BcsC/TPR_MFPF"/>
</dbReference>
<evidence type="ECO:0000256" key="4">
    <source>
        <dbReference type="SAM" id="SignalP"/>
    </source>
</evidence>
<keyword evidence="2 3" id="KW-0802">TPR repeat</keyword>
<protein>
    <submittedName>
        <fullName evidence="5">Tetratricopeptide repeat protein</fullName>
    </submittedName>
</protein>
<dbReference type="AlphaFoldDB" id="L1NAH0"/>
<dbReference type="PANTHER" id="PTHR44943">
    <property type="entry name" value="CELLULOSE SYNTHASE OPERON PROTEIN C"/>
    <property type="match status" value="1"/>
</dbReference>
<evidence type="ECO:0000313" key="6">
    <source>
        <dbReference type="Proteomes" id="UP000010408"/>
    </source>
</evidence>
<keyword evidence="1" id="KW-0677">Repeat</keyword>
<name>L1NAH0_9PORP</name>
<evidence type="ECO:0000313" key="5">
    <source>
        <dbReference type="EMBL" id="EKY00207.1"/>
    </source>
</evidence>
<dbReference type="PANTHER" id="PTHR44943:SF8">
    <property type="entry name" value="TPR REPEAT-CONTAINING PROTEIN MJ0263"/>
    <property type="match status" value="1"/>
</dbReference>
<evidence type="ECO:0000256" key="2">
    <source>
        <dbReference type="ARBA" id="ARBA00022803"/>
    </source>
</evidence>
<dbReference type="RefSeq" id="WP_005467652.1">
    <property type="nucleotide sequence ID" value="NZ_KB291032.1"/>
</dbReference>
<dbReference type="PATRIC" id="fig|1127696.3.peg.1389"/>
<dbReference type="EMBL" id="AMEQ01000040">
    <property type="protein sequence ID" value="EKY00207.1"/>
    <property type="molecule type" value="Genomic_DNA"/>
</dbReference>
<proteinExistence type="predicted"/>
<feature type="repeat" description="TPR" evidence="3">
    <location>
        <begin position="286"/>
        <end position="319"/>
    </location>
</feature>
<dbReference type="Pfam" id="PF13181">
    <property type="entry name" value="TPR_8"/>
    <property type="match status" value="1"/>
</dbReference>
<dbReference type="PROSITE" id="PS50005">
    <property type="entry name" value="TPR"/>
    <property type="match status" value="2"/>
</dbReference>
<organism evidence="5 6">
    <name type="scientific">Porphyromonas catoniae F0037</name>
    <dbReference type="NCBI Taxonomy" id="1127696"/>
    <lineage>
        <taxon>Bacteria</taxon>
        <taxon>Pseudomonadati</taxon>
        <taxon>Bacteroidota</taxon>
        <taxon>Bacteroidia</taxon>
        <taxon>Bacteroidales</taxon>
        <taxon>Porphyromonadaceae</taxon>
        <taxon>Porphyromonas</taxon>
    </lineage>
</organism>
<keyword evidence="4" id="KW-0732">Signal</keyword>
<dbReference type="InterPro" id="IPR019734">
    <property type="entry name" value="TPR_rpt"/>
</dbReference>
<dbReference type="SUPFAM" id="SSF48452">
    <property type="entry name" value="TPR-like"/>
    <property type="match status" value="2"/>
</dbReference>
<gene>
    <name evidence="5" type="ORF">HMPREF9134_01538</name>
</gene>
<sequence length="399" mass="45678">MRKYIAYIATLCLLISYNGVAQRNNVRAADRLLQSDNPNYSEIRRLLKEATNHEETKSDPYTYYMVGLVDHNLYRSEFRKLVTPGLSGDTARMFRSVVAEIDGWVVADSLERRTDKDGRINIKYLRKIQDYLKEDGERMYSAGLFWLDRKDYKEAVRSFTAALTAQRICQPVGINKLPADSTTANLAYYALISAYTGKLYPEVINLSNSYLDRTANQNEAYQLIARSYLALGDTTGAVPILERGAKLFPETTFFFGTMISIYQAQGKYDQAVALIDKALEVAPMNPNLLVLRGNVYFLAKDWTHATEVYKKVLQHDPNNYDALFNLGQVYYNNAVSLLANPLATKLDEHKAKEYFRQSLPHLEAAYKLSPDQVRELLGNVYYRLGLEKRYEELHNEAKK</sequence>
<comment type="caution">
    <text evidence="5">The sequence shown here is derived from an EMBL/GenBank/DDBJ whole genome shotgun (WGS) entry which is preliminary data.</text>
</comment>
<dbReference type="Gene3D" id="1.25.40.10">
    <property type="entry name" value="Tetratricopeptide repeat domain"/>
    <property type="match status" value="2"/>
</dbReference>
<feature type="signal peptide" evidence="4">
    <location>
        <begin position="1"/>
        <end position="21"/>
    </location>
</feature>
<feature type="chain" id="PRO_5003954891" evidence="4">
    <location>
        <begin position="22"/>
        <end position="399"/>
    </location>
</feature>
<dbReference type="Pfam" id="PF13176">
    <property type="entry name" value="TPR_7"/>
    <property type="match status" value="1"/>
</dbReference>
<accession>L1NAH0</accession>